<dbReference type="CDD" id="cd03794">
    <property type="entry name" value="GT4_WbuB-like"/>
    <property type="match status" value="1"/>
</dbReference>
<name>A0A255XSI1_9PROT</name>
<dbReference type="Proteomes" id="UP000216361">
    <property type="component" value="Unassembled WGS sequence"/>
</dbReference>
<keyword evidence="3" id="KW-1185">Reference proteome</keyword>
<evidence type="ECO:0000259" key="1">
    <source>
        <dbReference type="Pfam" id="PF13579"/>
    </source>
</evidence>
<protein>
    <recommendedName>
        <fullName evidence="1">Glycosyltransferase subfamily 4-like N-terminal domain-containing protein</fullName>
    </recommendedName>
</protein>
<dbReference type="EMBL" id="NOXS01000030">
    <property type="protein sequence ID" value="OYQ19872.1"/>
    <property type="molecule type" value="Genomic_DNA"/>
</dbReference>
<dbReference type="OrthoDB" id="3180470at2"/>
<evidence type="ECO:0000313" key="3">
    <source>
        <dbReference type="Proteomes" id="UP000216361"/>
    </source>
</evidence>
<dbReference type="SUPFAM" id="SSF53756">
    <property type="entry name" value="UDP-Glycosyltransferase/glycogen phosphorylase"/>
    <property type="match status" value="1"/>
</dbReference>
<dbReference type="GO" id="GO:0016757">
    <property type="term" value="F:glycosyltransferase activity"/>
    <property type="evidence" value="ECO:0007669"/>
    <property type="project" value="UniProtKB-ARBA"/>
</dbReference>
<feature type="domain" description="Glycosyltransferase subfamily 4-like N-terminal" evidence="1">
    <location>
        <begin position="16"/>
        <end position="191"/>
    </location>
</feature>
<dbReference type="AlphaFoldDB" id="A0A255XSI1"/>
<reference evidence="2 3" key="1">
    <citation type="submission" date="2017-07" db="EMBL/GenBank/DDBJ databases">
        <title>Elstera cyanobacteriorum sp. nov., a novel bacterium isolated from cyanobacterial aggregates in a eutrophic lake.</title>
        <authorList>
            <person name="Cai H."/>
        </authorList>
    </citation>
    <scope>NUCLEOTIDE SEQUENCE [LARGE SCALE GENOMIC DNA]</scope>
    <source>
        <strain evidence="2 3">TH019</strain>
    </source>
</reference>
<proteinExistence type="predicted"/>
<organism evidence="2 3">
    <name type="scientific">Elstera cyanobacteriorum</name>
    <dbReference type="NCBI Taxonomy" id="2022747"/>
    <lineage>
        <taxon>Bacteria</taxon>
        <taxon>Pseudomonadati</taxon>
        <taxon>Pseudomonadota</taxon>
        <taxon>Alphaproteobacteria</taxon>
        <taxon>Rhodospirillales</taxon>
        <taxon>Rhodospirillaceae</taxon>
        <taxon>Elstera</taxon>
    </lineage>
</organism>
<evidence type="ECO:0000313" key="2">
    <source>
        <dbReference type="EMBL" id="OYQ19872.1"/>
    </source>
</evidence>
<dbReference type="PANTHER" id="PTHR12526">
    <property type="entry name" value="GLYCOSYLTRANSFERASE"/>
    <property type="match status" value="1"/>
</dbReference>
<dbReference type="RefSeq" id="WP_094408291.1">
    <property type="nucleotide sequence ID" value="NZ_BMJZ01000006.1"/>
</dbReference>
<gene>
    <name evidence="2" type="ORF">CHR90_07065</name>
</gene>
<dbReference type="InterPro" id="IPR028098">
    <property type="entry name" value="Glyco_trans_4-like_N"/>
</dbReference>
<dbReference type="PANTHER" id="PTHR12526:SF638">
    <property type="entry name" value="SPORE COAT PROTEIN SA"/>
    <property type="match status" value="1"/>
</dbReference>
<dbReference type="Gene3D" id="3.40.50.2000">
    <property type="entry name" value="Glycogen Phosphorylase B"/>
    <property type="match status" value="2"/>
</dbReference>
<accession>A0A255XSI1</accession>
<comment type="caution">
    <text evidence="2">The sequence shown here is derived from an EMBL/GenBank/DDBJ whole genome shotgun (WGS) entry which is preliminary data.</text>
</comment>
<sequence>MKIAFHDYPGHAFPVQLARALAKRGHEVLHLTFSEFQAPKGPLAPRPDDPPSLHLRALTLGEPFQKYNFVRRALQERAYADLLVRTVDAFAPDVILGGNAPLDPQAKLLRLAKKRRCGFLFWHQDVYGVAIDKILRAKLPVVGGLIGGWYKALEKRLWRASDRIVAITEDFVPLLTAEGIGRDRIAVIENWGARDDLPPRPQDNPWSQAHDLVGKTVFMYSGTLGLKHNPQLLAALARAFRDDPDVRVLVVTEGIGAEWLKDAKTREGLDNLILLPFQPFSEVPNAIGSGAVLVVLLEPDAGVYSVPSKTLAYLCANRPILGAIPLDNLAAKLIEREAAGLVAAPADEAGFIAAARRLRADPALRAAMAAKGRAYADRAFDIDRITDQFDRLLTEARDRARA</sequence>
<dbReference type="Pfam" id="PF13579">
    <property type="entry name" value="Glyco_trans_4_4"/>
    <property type="match status" value="1"/>
</dbReference>